<evidence type="ECO:0000313" key="1">
    <source>
        <dbReference type="EMBL" id="KAJ8127545.1"/>
    </source>
</evidence>
<dbReference type="Proteomes" id="UP001153332">
    <property type="component" value="Unassembled WGS sequence"/>
</dbReference>
<sequence>MTNLGPLTTTYTPISSMACQSIHLATDIEGFWLERGEQLAGCFPARFTPGDGYYYSPGICQEGYTYACMTGVGGPGTTAATCCPSALTDDVGALRPNSGFTCRATRPENDNAACQSVLSSDSSYIGDLIAYLDGISTKTGTTSTLIGAGELVYAAGVPVRRAATDGEWIISSTKLDVTTAKMEPTATTTESVSDISKPARSTTNTNTLQVQRTSRNSSSRGHEDPGDNGKAPTDDSTLHTGLVTGSKAAVAVGTILGVLLFLLVIVAIHLTRKRKRRVSSPPQRSPEAVDTEEGPSQRGLKLELEGQGGVREMNACREPSELTAHREPAELY</sequence>
<dbReference type="EMBL" id="JAPUUL010001387">
    <property type="protein sequence ID" value="KAJ8127545.1"/>
    <property type="molecule type" value="Genomic_DNA"/>
</dbReference>
<gene>
    <name evidence="1" type="ORF">O1611_g6091</name>
</gene>
<organism evidence="1 2">
    <name type="scientific">Lasiodiplodia mahajangana</name>
    <dbReference type="NCBI Taxonomy" id="1108764"/>
    <lineage>
        <taxon>Eukaryota</taxon>
        <taxon>Fungi</taxon>
        <taxon>Dikarya</taxon>
        <taxon>Ascomycota</taxon>
        <taxon>Pezizomycotina</taxon>
        <taxon>Dothideomycetes</taxon>
        <taxon>Dothideomycetes incertae sedis</taxon>
        <taxon>Botryosphaeriales</taxon>
        <taxon>Botryosphaeriaceae</taxon>
        <taxon>Lasiodiplodia</taxon>
    </lineage>
</organism>
<keyword evidence="2" id="KW-1185">Reference proteome</keyword>
<evidence type="ECO:0000313" key="2">
    <source>
        <dbReference type="Proteomes" id="UP001153332"/>
    </source>
</evidence>
<protein>
    <submittedName>
        <fullName evidence="1">Uncharacterized protein</fullName>
    </submittedName>
</protein>
<comment type="caution">
    <text evidence="1">The sequence shown here is derived from an EMBL/GenBank/DDBJ whole genome shotgun (WGS) entry which is preliminary data.</text>
</comment>
<reference evidence="1" key="1">
    <citation type="submission" date="2022-12" db="EMBL/GenBank/DDBJ databases">
        <title>Genome Sequence of Lasiodiplodia mahajangana.</title>
        <authorList>
            <person name="Buettner E."/>
        </authorList>
    </citation>
    <scope>NUCLEOTIDE SEQUENCE</scope>
    <source>
        <strain evidence="1">VT137</strain>
    </source>
</reference>
<proteinExistence type="predicted"/>
<accession>A0ACC2JJB2</accession>
<name>A0ACC2JJB2_9PEZI</name>